<dbReference type="InterPro" id="IPR038380">
    <property type="entry name" value="Ribosomal_bS21_sf"/>
</dbReference>
<accession>A0A3B1DNL2</accession>
<dbReference type="PRINTS" id="PR00976">
    <property type="entry name" value="RIBOSOMALS21"/>
</dbReference>
<dbReference type="GO" id="GO:0003735">
    <property type="term" value="F:structural constituent of ribosome"/>
    <property type="evidence" value="ECO:0007669"/>
    <property type="project" value="InterPro"/>
</dbReference>
<reference evidence="4" key="1">
    <citation type="submission" date="2018-06" db="EMBL/GenBank/DDBJ databases">
        <authorList>
            <person name="Zhirakovskaya E."/>
        </authorList>
    </citation>
    <scope>NUCLEOTIDE SEQUENCE</scope>
</reference>
<dbReference type="GO" id="GO:0006412">
    <property type="term" value="P:translation"/>
    <property type="evidence" value="ECO:0007669"/>
    <property type="project" value="InterPro"/>
</dbReference>
<proteinExistence type="inferred from homology"/>
<dbReference type="NCBIfam" id="TIGR00030">
    <property type="entry name" value="S21p"/>
    <property type="match status" value="1"/>
</dbReference>
<dbReference type="Gene3D" id="1.20.5.1150">
    <property type="entry name" value="Ribosomal protein S8"/>
    <property type="match status" value="1"/>
</dbReference>
<keyword evidence="3" id="KW-0687">Ribonucleoprotein</keyword>
<comment type="similarity">
    <text evidence="1">Belongs to the bacterial ribosomal protein bS21 family.</text>
</comment>
<evidence type="ECO:0008006" key="5">
    <source>
        <dbReference type="Google" id="ProtNLM"/>
    </source>
</evidence>
<organism evidence="4">
    <name type="scientific">hydrothermal vent metagenome</name>
    <dbReference type="NCBI Taxonomy" id="652676"/>
    <lineage>
        <taxon>unclassified sequences</taxon>
        <taxon>metagenomes</taxon>
        <taxon>ecological metagenomes</taxon>
    </lineage>
</organism>
<evidence type="ECO:0000313" key="4">
    <source>
        <dbReference type="EMBL" id="VAX37684.1"/>
    </source>
</evidence>
<protein>
    <recommendedName>
        <fullName evidence="5">SSU ribosomal protein S21p</fullName>
    </recommendedName>
</protein>
<evidence type="ECO:0000256" key="3">
    <source>
        <dbReference type="ARBA" id="ARBA00023274"/>
    </source>
</evidence>
<dbReference type="GO" id="GO:1990904">
    <property type="term" value="C:ribonucleoprotein complex"/>
    <property type="evidence" value="ECO:0007669"/>
    <property type="project" value="UniProtKB-KW"/>
</dbReference>
<dbReference type="EMBL" id="UOGJ01000134">
    <property type="protein sequence ID" value="VAX37684.1"/>
    <property type="molecule type" value="Genomic_DNA"/>
</dbReference>
<sequence length="52" mass="6391">MAIEVKVNDSHSFERAMRIFKKACQKDGFMMEIKERRFFIKPSEKKRRARKR</sequence>
<name>A0A3B1DNL2_9ZZZZ</name>
<dbReference type="Pfam" id="PF01165">
    <property type="entry name" value="Ribosomal_S21"/>
    <property type="match status" value="1"/>
</dbReference>
<dbReference type="HAMAP" id="MF_00358">
    <property type="entry name" value="Ribosomal_bS21"/>
    <property type="match status" value="1"/>
</dbReference>
<gene>
    <name evidence="4" type="ORF">MNBD_UNCLBAC01-288</name>
</gene>
<dbReference type="AlphaFoldDB" id="A0A3B1DNL2"/>
<keyword evidence="2" id="KW-0689">Ribosomal protein</keyword>
<evidence type="ECO:0000256" key="1">
    <source>
        <dbReference type="ARBA" id="ARBA00006640"/>
    </source>
</evidence>
<evidence type="ECO:0000256" key="2">
    <source>
        <dbReference type="ARBA" id="ARBA00022980"/>
    </source>
</evidence>
<dbReference type="InterPro" id="IPR001911">
    <property type="entry name" value="Ribosomal_bS21"/>
</dbReference>
<dbReference type="GO" id="GO:0005840">
    <property type="term" value="C:ribosome"/>
    <property type="evidence" value="ECO:0007669"/>
    <property type="project" value="UniProtKB-KW"/>
</dbReference>